<dbReference type="RefSeq" id="WP_278488641.1">
    <property type="nucleotide sequence ID" value="NZ_CAJZDG010000024.1"/>
</dbReference>
<reference evidence="1" key="1">
    <citation type="submission" date="2020-04" db="EMBL/GenBank/DDBJ databases">
        <title>Deep metagenomics examines the oral microbiome during advanced dental caries in children, revealing novel taxa and co-occurrences with host molecules.</title>
        <authorList>
            <person name="Baker J.L."/>
            <person name="Morton J.T."/>
            <person name="Dinis M."/>
            <person name="Alvarez R."/>
            <person name="Tran N.C."/>
            <person name="Knight R."/>
            <person name="Edlund A."/>
        </authorList>
    </citation>
    <scope>NUCLEOTIDE SEQUENCE</scope>
    <source>
        <strain evidence="1">JCVI_32_bin.50</strain>
    </source>
</reference>
<gene>
    <name evidence="1" type="ORF">HXN55_00295</name>
</gene>
<organism evidence="1 2">
    <name type="scientific">Prevotella nigrescens</name>
    <dbReference type="NCBI Taxonomy" id="28133"/>
    <lineage>
        <taxon>Bacteria</taxon>
        <taxon>Pseudomonadati</taxon>
        <taxon>Bacteroidota</taxon>
        <taxon>Bacteroidia</taxon>
        <taxon>Bacteroidales</taxon>
        <taxon>Prevotellaceae</taxon>
        <taxon>Prevotella</taxon>
    </lineage>
</organism>
<protein>
    <submittedName>
        <fullName evidence="1">Uncharacterized protein</fullName>
    </submittedName>
</protein>
<dbReference type="AlphaFoldDB" id="A0A9D5WUB5"/>
<evidence type="ECO:0000313" key="1">
    <source>
        <dbReference type="EMBL" id="MBF1445816.1"/>
    </source>
</evidence>
<proteinExistence type="predicted"/>
<evidence type="ECO:0000313" key="2">
    <source>
        <dbReference type="Proteomes" id="UP000787419"/>
    </source>
</evidence>
<accession>A0A9D5WUB5</accession>
<dbReference type="EMBL" id="JABZTM010000002">
    <property type="protein sequence ID" value="MBF1445816.1"/>
    <property type="molecule type" value="Genomic_DNA"/>
</dbReference>
<comment type="caution">
    <text evidence="1">The sequence shown here is derived from an EMBL/GenBank/DDBJ whole genome shotgun (WGS) entry which is preliminary data.</text>
</comment>
<name>A0A9D5WUB5_9BACT</name>
<dbReference type="Proteomes" id="UP000787419">
    <property type="component" value="Unassembled WGS sequence"/>
</dbReference>
<sequence>MARNLATRRKCQLDDYEIDEVEGQECPNGVGENVFCNIETSEHNKFRQAFENPRKDTTMFKPSFRRLTSTSISPHCLSNI</sequence>